<dbReference type="Proteomes" id="UP001153334">
    <property type="component" value="Unassembled WGS sequence"/>
</dbReference>
<comment type="caution">
    <text evidence="1">The sequence shown here is derived from an EMBL/GenBank/DDBJ whole genome shotgun (WGS) entry which is preliminary data.</text>
</comment>
<name>A0ACC2IF33_9PEZI</name>
<proteinExistence type="predicted"/>
<accession>A0ACC2IF33</accession>
<evidence type="ECO:0000313" key="1">
    <source>
        <dbReference type="EMBL" id="KAJ8113737.1"/>
    </source>
</evidence>
<sequence>MLCIEPEMRKGARECLKRSLLLPNGSPDTWKTRVGKEAEWQEGDSQDREQEEEESGESETVIFLGKRNSVAEHGTKAVAPDPEMDDDIPPYQPDSRLSEGWSVTASVRELYRSGAPSPSTLSSHHTELREILSKIFDPESSLFPGSTSAILELSVDTARGLPAFFGYSAKEEKGHLRISDGKAEEAILQLKKIVDECEVPIQSIVEDCIPPLEKMLAFDDRALGQFMAEHRGVDNMFDISSIKDWERAPDQQRKELMRRLADAAQPILASHTLDVSQLIAKLTSISKEGEIPVREYGILPSSPSPPVTRSETQSPDPWASMGYEIRCYDWLIDAGGQPMCSLETLEDVYKSPTAYMEMLGPWQGDFAGMNLDDTRVFSLQLDRWKEFRRWQRDNRGDDSAAEDTFAAFVDERRTYFKYNGIESGITTRPDFEEIMARIWEGEKAHRDYLRERAREVPQGSFTEYAEGAQRRLARHGFSQPFQLLEDPKQQDKRVTWIEYLEFECWWLDEYTRCWEIRKKRLNGAKEERWEDRRAKKRAVNQRLRVQWVLSKMSGAEEALNPPKAVPDGAAKTTSIIGATRKRKRDDDEDENTGVTTDESAEAATKRQKQGKPDEPDELGAAQQAATPAITDALES</sequence>
<dbReference type="EMBL" id="JAPESX010001492">
    <property type="protein sequence ID" value="KAJ8113737.1"/>
    <property type="molecule type" value="Genomic_DNA"/>
</dbReference>
<protein>
    <submittedName>
        <fullName evidence="1">Uncharacterized protein</fullName>
    </submittedName>
</protein>
<reference evidence="1" key="1">
    <citation type="submission" date="2022-11" db="EMBL/GenBank/DDBJ databases">
        <title>Genome Sequence of Nemania bipapillata.</title>
        <authorList>
            <person name="Buettner E."/>
        </authorList>
    </citation>
    <scope>NUCLEOTIDE SEQUENCE</scope>
    <source>
        <strain evidence="1">CP14</strain>
    </source>
</reference>
<organism evidence="1 2">
    <name type="scientific">Nemania bipapillata</name>
    <dbReference type="NCBI Taxonomy" id="110536"/>
    <lineage>
        <taxon>Eukaryota</taxon>
        <taxon>Fungi</taxon>
        <taxon>Dikarya</taxon>
        <taxon>Ascomycota</taxon>
        <taxon>Pezizomycotina</taxon>
        <taxon>Sordariomycetes</taxon>
        <taxon>Xylariomycetidae</taxon>
        <taxon>Xylariales</taxon>
        <taxon>Xylariaceae</taxon>
        <taxon>Nemania</taxon>
    </lineage>
</organism>
<evidence type="ECO:0000313" key="2">
    <source>
        <dbReference type="Proteomes" id="UP001153334"/>
    </source>
</evidence>
<keyword evidence="2" id="KW-1185">Reference proteome</keyword>
<gene>
    <name evidence="1" type="ORF">ONZ43_g5086</name>
</gene>